<dbReference type="PANTHER" id="PTHR46437:SF1">
    <property type="entry name" value="MORN REPEAT-CONTAINING PROTEIN 5"/>
    <property type="match status" value="1"/>
</dbReference>
<sequence length="176" mass="20336">MQCMGTNYEGCSLNGRMDDPEAIYKFPNHFGSEYHGGIVDGMFHGEGKLKFREGVHFTGKFEKGRVVEGFFEFQDDVRFEIENWAYCDGDNNRVFKSELENGLKPAGRSQLTNMDPPQTIPKGMYDCGDGFYDPVVRTVINYDSVFLRNTDEKEHQWIVNRCRKAWDEPVGTRKLH</sequence>
<dbReference type="PANTHER" id="PTHR46437">
    <property type="entry name" value="MORN REPEAT-CONTAINING PROTEIN 5"/>
    <property type="match status" value="1"/>
</dbReference>
<keyword evidence="2" id="KW-0282">Flagellum</keyword>
<evidence type="ECO:0000313" key="5">
    <source>
        <dbReference type="EMBL" id="RMX49508.1"/>
    </source>
</evidence>
<organism evidence="5 6">
    <name type="scientific">Pocillopora damicornis</name>
    <name type="common">Cauliflower coral</name>
    <name type="synonym">Millepora damicornis</name>
    <dbReference type="NCBI Taxonomy" id="46731"/>
    <lineage>
        <taxon>Eukaryota</taxon>
        <taxon>Metazoa</taxon>
        <taxon>Cnidaria</taxon>
        <taxon>Anthozoa</taxon>
        <taxon>Hexacorallia</taxon>
        <taxon>Scleractinia</taxon>
        <taxon>Astrocoeniina</taxon>
        <taxon>Pocilloporidae</taxon>
        <taxon>Pocillopora</taxon>
    </lineage>
</organism>
<dbReference type="Proteomes" id="UP000275408">
    <property type="component" value="Unassembled WGS sequence"/>
</dbReference>
<comment type="subcellular location">
    <subcellularLocation>
        <location evidence="1">Cell projection</location>
        <location evidence="1">Cilium</location>
        <location evidence="1">Flagellum</location>
    </subcellularLocation>
</comment>
<proteinExistence type="predicted"/>
<reference evidence="5 6" key="1">
    <citation type="journal article" date="2018" name="Sci. Rep.">
        <title>Comparative analysis of the Pocillopora damicornis genome highlights role of immune system in coral evolution.</title>
        <authorList>
            <person name="Cunning R."/>
            <person name="Bay R.A."/>
            <person name="Gillette P."/>
            <person name="Baker A.C."/>
            <person name="Traylor-Knowles N."/>
        </authorList>
    </citation>
    <scope>NUCLEOTIDE SEQUENCE [LARGE SCALE GENOMIC DNA]</scope>
    <source>
        <strain evidence="5">RSMAS</strain>
        <tissue evidence="5">Whole animal</tissue>
    </source>
</reference>
<gene>
    <name evidence="5" type="ORF">pdam_00019477</name>
</gene>
<dbReference type="AlphaFoldDB" id="A0A3M6U7R2"/>
<dbReference type="GO" id="GO:0031514">
    <property type="term" value="C:motile cilium"/>
    <property type="evidence" value="ECO:0007669"/>
    <property type="project" value="UniProtKB-SubCell"/>
</dbReference>
<accession>A0A3M6U7R2</accession>
<dbReference type="InterPro" id="IPR042814">
    <property type="entry name" value="Morn5"/>
</dbReference>
<evidence type="ECO:0000256" key="3">
    <source>
        <dbReference type="ARBA" id="ARBA00023069"/>
    </source>
</evidence>
<protein>
    <recommendedName>
        <fullName evidence="7">MORN repeat-containing protein 5</fullName>
    </recommendedName>
</protein>
<dbReference type="OrthoDB" id="300500at2759"/>
<evidence type="ECO:0000256" key="1">
    <source>
        <dbReference type="ARBA" id="ARBA00004230"/>
    </source>
</evidence>
<evidence type="ECO:0000256" key="4">
    <source>
        <dbReference type="ARBA" id="ARBA00023273"/>
    </source>
</evidence>
<comment type="caution">
    <text evidence="5">The sequence shown here is derived from an EMBL/GenBank/DDBJ whole genome shotgun (WGS) entry which is preliminary data.</text>
</comment>
<evidence type="ECO:0000313" key="6">
    <source>
        <dbReference type="Proteomes" id="UP000275408"/>
    </source>
</evidence>
<name>A0A3M6U7R2_POCDA</name>
<dbReference type="STRING" id="46731.A0A3M6U7R2"/>
<keyword evidence="6" id="KW-1185">Reference proteome</keyword>
<dbReference type="EMBL" id="RCHS01002116">
    <property type="protein sequence ID" value="RMX49508.1"/>
    <property type="molecule type" value="Genomic_DNA"/>
</dbReference>
<dbReference type="SUPFAM" id="SSF82185">
    <property type="entry name" value="Histone H3 K4-specific methyltransferase SET7/9 N-terminal domain"/>
    <property type="match status" value="1"/>
</dbReference>
<keyword evidence="4" id="KW-0966">Cell projection</keyword>
<evidence type="ECO:0000256" key="2">
    <source>
        <dbReference type="ARBA" id="ARBA00022846"/>
    </source>
</evidence>
<evidence type="ECO:0008006" key="7">
    <source>
        <dbReference type="Google" id="ProtNLM"/>
    </source>
</evidence>
<keyword evidence="3" id="KW-0969">Cilium</keyword>